<proteinExistence type="predicted"/>
<keyword evidence="1" id="KW-1133">Transmembrane helix</keyword>
<protein>
    <submittedName>
        <fullName evidence="2">Membrane protein</fullName>
    </submittedName>
</protein>
<keyword evidence="1" id="KW-0472">Membrane</keyword>
<dbReference type="CDD" id="cd21416">
    <property type="entry name" value="HDC_protein"/>
    <property type="match status" value="1"/>
</dbReference>
<evidence type="ECO:0000256" key="1">
    <source>
        <dbReference type="SAM" id="Phobius"/>
    </source>
</evidence>
<feature type="transmembrane region" description="Helical" evidence="1">
    <location>
        <begin position="369"/>
        <end position="389"/>
    </location>
</feature>
<feature type="transmembrane region" description="Helical" evidence="1">
    <location>
        <begin position="261"/>
        <end position="279"/>
    </location>
</feature>
<comment type="caution">
    <text evidence="2">The sequence shown here is derived from an EMBL/GenBank/DDBJ whole genome shotgun (WGS) entry which is preliminary data.</text>
</comment>
<dbReference type="Proteomes" id="UP000018482">
    <property type="component" value="Unassembled WGS sequence"/>
</dbReference>
<sequence length="394" mass="42426">MNIVLAFTWIAFALFVGELISSMTKAKIPSMFVSAIVFIIGFWTFVPDSLLEDAGISGNLAAIIVYIMIVNVGTLISIEELKRQWKIVLIVLFAMLGAGLLIMGLGSLLIGKQLAAVGTPPLMGSLVSTLLMRDAAMEAGLKEAAVVAVAVWVLQSFVGYPLTAVFLKKEGKTILEQYRNGSLGKAQEEVHEDESSALLRQLPDYWNTTYFALLRLGLLAYLAVVVSAWFAMIGINLHAAVASLILGLVGRLTGLLEKNTLVKANANGFMTFGLMAYIFDGLKITTPSILLDAMLPALVVLFFGVLGLYLFSLVAGKVLKISPYLSFSTALTALYGFPGDMIITQEVAKSLTDNELEQKELVDHMLPSMLIGGFVSVTIVSVIVASYFIPLVVG</sequence>
<gene>
    <name evidence="2" type="ORF">SAG0136_04025</name>
</gene>
<feature type="transmembrane region" description="Helical" evidence="1">
    <location>
        <begin position="58"/>
        <end position="78"/>
    </location>
</feature>
<evidence type="ECO:0000313" key="2">
    <source>
        <dbReference type="EMBL" id="ESV54432.1"/>
    </source>
</evidence>
<feature type="transmembrane region" description="Helical" evidence="1">
    <location>
        <begin position="6"/>
        <end position="21"/>
    </location>
</feature>
<dbReference type="EMBL" id="ANQC01000055">
    <property type="protein sequence ID" value="ESV54432.1"/>
    <property type="molecule type" value="Genomic_DNA"/>
</dbReference>
<name>V6Z0N8_STRAG</name>
<feature type="transmembrane region" description="Helical" evidence="1">
    <location>
        <begin position="144"/>
        <end position="167"/>
    </location>
</feature>
<feature type="transmembrane region" description="Helical" evidence="1">
    <location>
        <begin position="294"/>
        <end position="315"/>
    </location>
</feature>
<feature type="transmembrane region" description="Helical" evidence="1">
    <location>
        <begin position="28"/>
        <end position="46"/>
    </location>
</feature>
<feature type="transmembrane region" description="Helical" evidence="1">
    <location>
        <begin position="218"/>
        <end position="249"/>
    </location>
</feature>
<evidence type="ECO:0000313" key="3">
    <source>
        <dbReference type="Proteomes" id="UP000018482"/>
    </source>
</evidence>
<dbReference type="eggNOG" id="COG0786">
    <property type="taxonomic scope" value="Bacteria"/>
</dbReference>
<organism evidence="2 3">
    <name type="scientific">Streptococcus agalactiae LMG 14747</name>
    <dbReference type="NCBI Taxonomy" id="1154860"/>
    <lineage>
        <taxon>Bacteria</taxon>
        <taxon>Bacillati</taxon>
        <taxon>Bacillota</taxon>
        <taxon>Bacilli</taxon>
        <taxon>Lactobacillales</taxon>
        <taxon>Streptococcaceae</taxon>
        <taxon>Streptococcus</taxon>
    </lineage>
</organism>
<feature type="transmembrane region" description="Helical" evidence="1">
    <location>
        <begin position="87"/>
        <end position="108"/>
    </location>
</feature>
<reference evidence="2 3" key="1">
    <citation type="submission" date="2013-05" db="EMBL/GenBank/DDBJ databases">
        <authorList>
            <person name="Richards V.P."/>
            <person name="Durkin S.A.S."/>
            <person name="Kim M."/>
            <person name="Pavinski Bitar P.D."/>
            <person name="Stanhope M.J."/>
            <person name="Town C.D."/>
            <person name="Venter J.C."/>
        </authorList>
    </citation>
    <scope>NUCLEOTIDE SEQUENCE [LARGE SCALE GENOMIC DNA]</scope>
    <source>
        <strain evidence="2 3">LMG 14747</strain>
    </source>
</reference>
<dbReference type="InterPro" id="IPR049576">
    <property type="entry name" value="HDC-like"/>
</dbReference>
<keyword evidence="1" id="KW-0812">Transmembrane</keyword>
<dbReference type="AlphaFoldDB" id="V6Z0N8"/>
<accession>V6Z0N8</accession>